<feature type="region of interest" description="Disordered" evidence="4">
    <location>
        <begin position="161"/>
        <end position="187"/>
    </location>
</feature>
<dbReference type="InterPro" id="IPR028651">
    <property type="entry name" value="ING_fam"/>
</dbReference>
<evidence type="ECO:0000256" key="3">
    <source>
        <dbReference type="SAM" id="Coils"/>
    </source>
</evidence>
<evidence type="ECO:0000256" key="1">
    <source>
        <dbReference type="PIRSR" id="PIRSR628651-50"/>
    </source>
</evidence>
<protein>
    <submittedName>
        <fullName evidence="6">Chromatin modification-related protein, putative</fullName>
    </submittedName>
</protein>
<dbReference type="SUPFAM" id="SSF57903">
    <property type="entry name" value="FYVE/PHD zinc finger"/>
    <property type="match status" value="1"/>
</dbReference>
<dbReference type="CGD" id="CAL0000163754">
    <property type="gene designation" value="Cd36_22660"/>
</dbReference>
<feature type="binding site" evidence="2">
    <location>
        <position position="276"/>
    </location>
    <ligand>
        <name>Zn(2+)</name>
        <dbReference type="ChEBI" id="CHEBI:29105"/>
        <label>1</label>
    </ligand>
</feature>
<dbReference type="GO" id="GO:0006355">
    <property type="term" value="P:regulation of DNA-templated transcription"/>
    <property type="evidence" value="ECO:0007669"/>
    <property type="project" value="TreeGrafter"/>
</dbReference>
<evidence type="ECO:0000256" key="2">
    <source>
        <dbReference type="PIRSR" id="PIRSR628651-51"/>
    </source>
</evidence>
<feature type="binding site" evidence="2">
    <location>
        <position position="278"/>
    </location>
    <ligand>
        <name>Zn(2+)</name>
        <dbReference type="ChEBI" id="CHEBI:29105"/>
        <label>1</label>
    </ligand>
</feature>
<dbReference type="GeneID" id="8046281"/>
<dbReference type="PANTHER" id="PTHR10333">
    <property type="entry name" value="INHIBITOR OF GROWTH PROTEIN"/>
    <property type="match status" value="1"/>
</dbReference>
<dbReference type="VEuPathDB" id="FungiDB:CD36_22660"/>
<dbReference type="Gene3D" id="3.30.40.10">
    <property type="entry name" value="Zinc/RING finger domain, C3HC4 (zinc finger)"/>
    <property type="match status" value="1"/>
</dbReference>
<organism evidence="6 7">
    <name type="scientific">Candida dubliniensis (strain CD36 / ATCC MYA-646 / CBS 7987 / NCPF 3949 / NRRL Y-17841)</name>
    <name type="common">Yeast</name>
    <dbReference type="NCBI Taxonomy" id="573826"/>
    <lineage>
        <taxon>Eukaryota</taxon>
        <taxon>Fungi</taxon>
        <taxon>Dikarya</taxon>
        <taxon>Ascomycota</taxon>
        <taxon>Saccharomycotina</taxon>
        <taxon>Pichiomycetes</taxon>
        <taxon>Debaryomycetaceae</taxon>
        <taxon>Candida/Lodderomyces clade</taxon>
        <taxon>Candida</taxon>
    </lineage>
</organism>
<dbReference type="EMBL" id="FM992689">
    <property type="protein sequence ID" value="CAX44045.1"/>
    <property type="molecule type" value="Genomic_DNA"/>
</dbReference>
<name>B9WCC3_CANDC</name>
<keyword evidence="3" id="KW-0175">Coiled coil</keyword>
<keyword evidence="7" id="KW-1185">Reference proteome</keyword>
<dbReference type="GO" id="GO:0000123">
    <property type="term" value="C:histone acetyltransferase complex"/>
    <property type="evidence" value="ECO:0007669"/>
    <property type="project" value="TreeGrafter"/>
</dbReference>
<dbReference type="GO" id="GO:0046872">
    <property type="term" value="F:metal ion binding"/>
    <property type="evidence" value="ECO:0007669"/>
    <property type="project" value="UniProtKB-KW"/>
</dbReference>
<feature type="binding site" evidence="2">
    <location>
        <position position="302"/>
    </location>
    <ligand>
        <name>Zn(2+)</name>
        <dbReference type="ChEBI" id="CHEBI:29105"/>
        <label>1</label>
    </ligand>
</feature>
<evidence type="ECO:0000313" key="5">
    <source>
        <dbReference type="CGD" id="CAL0000163754"/>
    </source>
</evidence>
<dbReference type="GO" id="GO:0004402">
    <property type="term" value="F:histone acetyltransferase activity"/>
    <property type="evidence" value="ECO:0007669"/>
    <property type="project" value="TreeGrafter"/>
</dbReference>
<dbReference type="RefSeq" id="XP_002418740.1">
    <property type="nucleotide sequence ID" value="XM_002418695.1"/>
</dbReference>
<accession>B9WCC3</accession>
<proteinExistence type="predicted"/>
<evidence type="ECO:0000256" key="4">
    <source>
        <dbReference type="SAM" id="MobiDB-lite"/>
    </source>
</evidence>
<feature type="binding site" evidence="2">
    <location>
        <position position="289"/>
    </location>
    <ligand>
        <name>Zn(2+)</name>
        <dbReference type="ChEBI" id="CHEBI:29105"/>
        <label>2</label>
    </ligand>
</feature>
<feature type="binding site" evidence="2">
    <location>
        <position position="295"/>
    </location>
    <ligand>
        <name>Zn(2+)</name>
        <dbReference type="ChEBI" id="CHEBI:29105"/>
        <label>2</label>
    </ligand>
</feature>
<dbReference type="Proteomes" id="UP000002605">
    <property type="component" value="Chromosome 2"/>
</dbReference>
<sequence length="355" mass="41559">MEETTDYPSCSLQNSFISTLDHLPCDIVRSLWLIQSCNLKIDKYKQELNDLLEKYTTTTTNREPSPMTSHFLKRIVELKKRIQYLSRETIQESRAMNNQLITHKLNLLEEMNQLKKIEISKHNLIDDVEMKELRQQLKTHYNEHPLVSQMEAVQEQKDLITSSNDKSKSKSDNGDNTNGISKSKITEKPEKSKLKLILRIPKQDKVIKPKNKKVVKKLEKKPTLQKKHTKRKTDITKDDKKSTKSKKKVQEIIELKEEPGAKSEEEEEEEDNTLYCFCKQPSFGNMISCDNESSCPNGEWFHYKCVGLLNRVDALKYTTGKESWYCSENCKSMALSAKQKSEKISKKRRKRRNHW</sequence>
<keyword evidence="2" id="KW-0862">Zinc</keyword>
<feature type="site" description="Histone H3K4me3 binding" evidence="1">
    <location>
        <position position="286"/>
    </location>
</feature>
<feature type="region of interest" description="Disordered" evidence="4">
    <location>
        <begin position="208"/>
        <end position="250"/>
    </location>
</feature>
<dbReference type="OrthoDB" id="5411773at2759"/>
<dbReference type="AlphaFoldDB" id="B9WCC3"/>
<dbReference type="GO" id="GO:0005634">
    <property type="term" value="C:nucleus"/>
    <property type="evidence" value="ECO:0007669"/>
    <property type="project" value="TreeGrafter"/>
</dbReference>
<reference evidence="6 7" key="1">
    <citation type="journal article" date="2009" name="Genome Res.">
        <title>Comparative genomics of the fungal pathogens Candida dubliniensis and Candida albicans.</title>
        <authorList>
            <person name="Jackson A.P."/>
            <person name="Gamble J.A."/>
            <person name="Yeomans T."/>
            <person name="Moran G.P."/>
            <person name="Saunders D."/>
            <person name="Harris D."/>
            <person name="Aslett M."/>
            <person name="Barrell J.F."/>
            <person name="Butler G."/>
            <person name="Citiulo F."/>
            <person name="Coleman D.C."/>
            <person name="de Groot P.W.J."/>
            <person name="Goodwin T.J."/>
            <person name="Quail M.A."/>
            <person name="McQuillan J."/>
            <person name="Munro C.A."/>
            <person name="Pain A."/>
            <person name="Poulter R.T."/>
            <person name="Rajandream M.A."/>
            <person name="Renauld H."/>
            <person name="Spiering M.J."/>
            <person name="Tivey A."/>
            <person name="Gow N.A.R."/>
            <person name="Barrell B."/>
            <person name="Sullivan D.J."/>
            <person name="Berriman M."/>
        </authorList>
    </citation>
    <scope>NUCLEOTIDE SEQUENCE [LARGE SCALE GENOMIC DNA]</scope>
    <source>
        <strain evidence="7">CD36 / ATCC MYA-646 / CBS 7987 / NCPF 3949 / NRRL Y-17841</strain>
    </source>
</reference>
<dbReference type="PANTHER" id="PTHR10333:SF94">
    <property type="entry name" value="FINGER DOMAIN PROTEIN, PUTATIVE (AFU_ORTHOLOGUE AFUA_3G11940)-RELATED"/>
    <property type="match status" value="1"/>
</dbReference>
<dbReference type="HOGENOM" id="CLU_074406_0_0_1"/>
<feature type="binding site" evidence="2">
    <location>
        <position position="326"/>
    </location>
    <ligand>
        <name>Zn(2+)</name>
        <dbReference type="ChEBI" id="CHEBI:29105"/>
        <label>2</label>
    </ligand>
</feature>
<dbReference type="InterPro" id="IPR013083">
    <property type="entry name" value="Znf_RING/FYVE/PHD"/>
</dbReference>
<dbReference type="KEGG" id="cdu:CD36_22660"/>
<feature type="site" description="Histone H3K4me3 binding" evidence="1">
    <location>
        <position position="275"/>
    </location>
</feature>
<feature type="compositionally biased region" description="Basic and acidic residues" evidence="4">
    <location>
        <begin position="232"/>
        <end position="250"/>
    </location>
</feature>
<feature type="coiled-coil region" evidence="3">
    <location>
        <begin position="34"/>
        <end position="61"/>
    </location>
</feature>
<dbReference type="InterPro" id="IPR011011">
    <property type="entry name" value="Znf_FYVE_PHD"/>
</dbReference>
<evidence type="ECO:0000313" key="6">
    <source>
        <dbReference type="EMBL" id="CAX44045.1"/>
    </source>
</evidence>
<feature type="binding site" evidence="2">
    <location>
        <position position="330"/>
    </location>
    <ligand>
        <name>Zn(2+)</name>
        <dbReference type="ChEBI" id="CHEBI:29105"/>
        <label>2</label>
    </ligand>
</feature>
<gene>
    <name evidence="5" type="ordered locus">Cd36_22660</name>
    <name evidence="6" type="ORF">CD36_22660</name>
</gene>
<feature type="site" description="Histone H3K4me3 binding" evidence="1">
    <location>
        <position position="290"/>
    </location>
</feature>
<dbReference type="eggNOG" id="KOG1973">
    <property type="taxonomic scope" value="Eukaryota"/>
</dbReference>
<keyword evidence="2" id="KW-0479">Metal-binding</keyword>
<feature type="binding site" evidence="2">
    <location>
        <position position="305"/>
    </location>
    <ligand>
        <name>Zn(2+)</name>
        <dbReference type="ChEBI" id="CHEBI:29105"/>
        <label>1</label>
    </ligand>
</feature>
<evidence type="ECO:0000313" key="7">
    <source>
        <dbReference type="Proteomes" id="UP000002605"/>
    </source>
</evidence>
<feature type="site" description="Histone H3K4me3 binding" evidence="1">
    <location>
        <position position="300"/>
    </location>
</feature>
<dbReference type="Gene3D" id="6.10.140.1740">
    <property type="match status" value="1"/>
</dbReference>